<dbReference type="InterPro" id="IPR035899">
    <property type="entry name" value="DBL_dom_sf"/>
</dbReference>
<accession>A0ABR3J609</accession>
<sequence length="941" mass="101954">MNSAALDSNLNNAEQTHPTVLTPDLEQPPQYVKLPAKTFDPLSPTGLDPGALTLPLTPTTPISPSDPAADAVKGKKTNPLTDLIETEKNYVDLLTGIIRKVAAAWSRTNLPPPDLDTMFRSIESVYKANRSLLMKLKEIGTTPSSPKALGDLLMRWIDDLESPYTAYCTKYRSGFDVWDPVRTNARLPAVVSTFSAANPPPPSTPNLDPSNPSLWTLDALFLLPKARLKYYKKLYSRLLKSTTPGRSDHRLLVGALEKLDMLLETVENREALKVGEEAPVIETEDEIVIGPGVGAADEVERVTTPPKPEPDLALSSESSPAGGSSVLGERLSQETATSISRTSTQTMKMPISDLERRLSTHRTLDIFTMKPKVVRLQMSPPSLTFTREMRFSIDVVVRFTPRSTKTEVVHHQGHLFLLSDLFLICERMTTDEKIQNNGADMWLCYPPLAGKVLRVSEVPGQDNALQVAIMRKETLIIETESVHVRNYMMSELKECIEFAGSVSPPSKQPPPPMPPLNGVHQASALPIAHPSASAPSVVIPGMVMHPGPNSGMQHLESSRAVDGLNGSQNLPPQRMSSLTNNMSQSRFSDVPNRMMSPDRGPLVRHPMPSMYPPARSSSTQPLPPPGPGSNLARSTSAGPPSQHPHSLPSSPMYNTPPGQFGLPGSPNQRGPPPPHLHPHQPGQPGPSPNIPGPRGTYSPNVYQSPVNGQLPHGMQPPGSLPPQSGRVSAEPMLQGSIRKSPSVKSLGSQYDPQQPLPPVPAFPGGIPPNTNFLPRSTSQGSLHAPQPRSVLPSLHGSSRAPSVVDSSFADPSPPGSPVEETRQPTGPVTSKISAEQKCKVFFQQQHAQWKALGSARLKLYRQDPTNIKQLVVKSEKDKGVMISTIVLTDGVERVGKTGVAIELSDNGSRTGIIYMIQCQNESKAEVLFTRLLEGSDRAGKR</sequence>
<dbReference type="SUPFAM" id="SSF48065">
    <property type="entry name" value="DBL homology domain (DH-domain)"/>
    <property type="match status" value="1"/>
</dbReference>
<dbReference type="PROSITE" id="PS50010">
    <property type="entry name" value="DH_2"/>
    <property type="match status" value="1"/>
</dbReference>
<reference evidence="4" key="1">
    <citation type="submission" date="2024-06" db="EMBL/GenBank/DDBJ databases">
        <title>Multi-omics analyses provide insights into the biosynthesis of the anticancer antibiotic pleurotin in Hohenbuehelia grisea.</title>
        <authorList>
            <person name="Weaver J.A."/>
            <person name="Alberti F."/>
        </authorList>
    </citation>
    <scope>NUCLEOTIDE SEQUENCE [LARGE SCALE GENOMIC DNA]</scope>
    <source>
        <strain evidence="4">T-177</strain>
    </source>
</reference>
<evidence type="ECO:0000313" key="4">
    <source>
        <dbReference type="Proteomes" id="UP001556367"/>
    </source>
</evidence>
<feature type="compositionally biased region" description="Polar residues" evidence="1">
    <location>
        <begin position="769"/>
        <end position="781"/>
    </location>
</feature>
<feature type="compositionally biased region" description="Pro residues" evidence="1">
    <location>
        <begin position="669"/>
        <end position="691"/>
    </location>
</feature>
<dbReference type="PANTHER" id="PTHR45924">
    <property type="entry name" value="FI17866P1"/>
    <property type="match status" value="1"/>
</dbReference>
<feature type="compositionally biased region" description="Polar residues" evidence="1">
    <location>
        <begin position="697"/>
        <end position="707"/>
    </location>
</feature>
<dbReference type="PANTHER" id="PTHR45924:SF2">
    <property type="entry name" value="FI17866P1"/>
    <property type="match status" value="1"/>
</dbReference>
<dbReference type="EMBL" id="JASNQZ010000011">
    <property type="protein sequence ID" value="KAL0951069.1"/>
    <property type="molecule type" value="Genomic_DNA"/>
</dbReference>
<feature type="compositionally biased region" description="Polar residues" evidence="1">
    <location>
        <begin position="737"/>
        <end position="751"/>
    </location>
</feature>
<dbReference type="Proteomes" id="UP001556367">
    <property type="component" value="Unassembled WGS sequence"/>
</dbReference>
<feature type="compositionally biased region" description="Low complexity" evidence="1">
    <location>
        <begin position="312"/>
        <end position="324"/>
    </location>
</feature>
<dbReference type="InterPro" id="IPR000219">
    <property type="entry name" value="DH_dom"/>
</dbReference>
<dbReference type="Pfam" id="PF00621">
    <property type="entry name" value="RhoGEF"/>
    <property type="match status" value="1"/>
</dbReference>
<feature type="compositionally biased region" description="Polar residues" evidence="1">
    <location>
        <begin position="565"/>
        <end position="587"/>
    </location>
</feature>
<feature type="region of interest" description="Disordered" evidence="1">
    <location>
        <begin position="501"/>
        <end position="520"/>
    </location>
</feature>
<evidence type="ECO:0000256" key="1">
    <source>
        <dbReference type="SAM" id="MobiDB-lite"/>
    </source>
</evidence>
<comment type="caution">
    <text evidence="3">The sequence shown here is derived from an EMBL/GenBank/DDBJ whole genome shotgun (WGS) entry which is preliminary data.</text>
</comment>
<feature type="compositionally biased region" description="Polar residues" evidence="1">
    <location>
        <begin position="333"/>
        <end position="346"/>
    </location>
</feature>
<dbReference type="SMART" id="SM00325">
    <property type="entry name" value="RhoGEF"/>
    <property type="match status" value="1"/>
</dbReference>
<feature type="compositionally biased region" description="Pro residues" evidence="1">
    <location>
        <begin position="506"/>
        <end position="515"/>
    </location>
</feature>
<organism evidence="3 4">
    <name type="scientific">Hohenbuehelia grisea</name>
    <dbReference type="NCBI Taxonomy" id="104357"/>
    <lineage>
        <taxon>Eukaryota</taxon>
        <taxon>Fungi</taxon>
        <taxon>Dikarya</taxon>
        <taxon>Basidiomycota</taxon>
        <taxon>Agaricomycotina</taxon>
        <taxon>Agaricomycetes</taxon>
        <taxon>Agaricomycetidae</taxon>
        <taxon>Agaricales</taxon>
        <taxon>Pleurotineae</taxon>
        <taxon>Pleurotaceae</taxon>
        <taxon>Hohenbuehelia</taxon>
    </lineage>
</organism>
<evidence type="ECO:0000259" key="2">
    <source>
        <dbReference type="PROSITE" id="PS50010"/>
    </source>
</evidence>
<evidence type="ECO:0000313" key="3">
    <source>
        <dbReference type="EMBL" id="KAL0951069.1"/>
    </source>
</evidence>
<protein>
    <recommendedName>
        <fullName evidence="2">DH domain-containing protein</fullName>
    </recommendedName>
</protein>
<feature type="domain" description="DH" evidence="2">
    <location>
        <begin position="75"/>
        <end position="269"/>
    </location>
</feature>
<dbReference type="Gene3D" id="1.20.900.10">
    <property type="entry name" value="Dbl homology (DH) domain"/>
    <property type="match status" value="1"/>
</dbReference>
<feature type="region of interest" description="Disordered" evidence="1">
    <location>
        <begin position="562"/>
        <end position="830"/>
    </location>
</feature>
<name>A0ABR3J609_9AGAR</name>
<feature type="compositionally biased region" description="Low complexity" evidence="1">
    <location>
        <begin position="1"/>
        <end position="13"/>
    </location>
</feature>
<proteinExistence type="predicted"/>
<feature type="region of interest" description="Disordered" evidence="1">
    <location>
        <begin position="293"/>
        <end position="346"/>
    </location>
</feature>
<feature type="region of interest" description="Disordered" evidence="1">
    <location>
        <begin position="1"/>
        <end position="27"/>
    </location>
</feature>
<feature type="compositionally biased region" description="Low complexity" evidence="1">
    <location>
        <begin position="639"/>
        <end position="651"/>
    </location>
</feature>
<gene>
    <name evidence="3" type="ORF">HGRIS_007807</name>
</gene>
<keyword evidence="4" id="KW-1185">Reference proteome</keyword>